<protein>
    <submittedName>
        <fullName evidence="1">Uncharacterized protein</fullName>
    </submittedName>
</protein>
<gene>
    <name evidence="1" type="ORF">SmphiM12_131</name>
</gene>
<dbReference type="GeneID" id="24422778"/>
<sequence length="377" mass="42598">MQTVQCVTNRRIDTVRYRDAIKPEPELCIRAKTLNIELDITRAKVRGEVDVRDEVADILSRRLIRDIERRARGRGGCRGRCSPACRGRSATGRSGRVRPRRRHNIRIDRRQRNEVGKRFGEISKGLTKININIDVRSRRNIGFRIVFRRHVDIAGVAIETRSTGTGLGCGRLIDQSDFVIGKRCAFAMVNSSGCARNFEFNGIGAELRCQFLERTVDTSRKFFVLGIGNGEVREAVNNDTVLEAVETGRICDRHFVRALLKSIQNRVIFHVGQALIDLADVAHGVATVLGAIDRDAILCLANARSIGVRQRRIRRKVQGRNGHARVEFTRNSRQFRGNALNDFNGTVFHHHHAILATDVILIGRNDVLVRRAEFEII</sequence>
<reference evidence="1 2" key="2">
    <citation type="journal article" date="2014" name="Virology">
        <title>The structure of Sinorhizobium meliloti phage PhiM12, which has a novel T=19l triangulation number and is the founder of a new group of T4-superfamily phages.</title>
        <authorList>
            <person name="Stroupe M.E."/>
            <person name="Brewer T.E."/>
            <person name="Sousa D.R."/>
            <person name="Jones K.M."/>
        </authorList>
    </citation>
    <scope>NUCLEOTIDE SEQUENCE [LARGE SCALE GENOMIC DNA]</scope>
</reference>
<dbReference type="RefSeq" id="YP_009143022.1">
    <property type="nucleotide sequence ID" value="NC_027204.1"/>
</dbReference>
<evidence type="ECO:0000313" key="1">
    <source>
        <dbReference type="EMBL" id="AGR47763.1"/>
    </source>
</evidence>
<dbReference type="KEGG" id="vg:24422778"/>
<reference evidence="1 2" key="1">
    <citation type="journal article" date="2014" name="Virology">
        <title>The genome, proteome and phylogenetic analysis of Sinorhizobium meliloti phage PhiM12, the founder of a new group of T4-superfamily phages.</title>
        <authorList>
            <person name="Brewer T.E."/>
            <person name="Elizabeth Stroupe M."/>
            <person name="Jones K.M."/>
        </authorList>
    </citation>
    <scope>NUCLEOTIDE SEQUENCE [LARGE SCALE GENOMIC DNA]</scope>
</reference>
<dbReference type="EMBL" id="KF381361">
    <property type="protein sequence ID" value="AGR47763.1"/>
    <property type="molecule type" value="Genomic_DNA"/>
</dbReference>
<proteinExistence type="predicted"/>
<dbReference type="Proteomes" id="UP000015089">
    <property type="component" value="Segment"/>
</dbReference>
<evidence type="ECO:0000313" key="2">
    <source>
        <dbReference type="Proteomes" id="UP000015089"/>
    </source>
</evidence>
<organism evidence="1 2">
    <name type="scientific">Sinorhizobium phage phiM12</name>
    <dbReference type="NCBI Taxonomy" id="1357423"/>
    <lineage>
        <taxon>Viruses</taxon>
        <taxon>Duplodnaviria</taxon>
        <taxon>Heunggongvirae</taxon>
        <taxon>Uroviricota</taxon>
        <taxon>Caudoviricetes</taxon>
        <taxon>Emdodecavirus</taxon>
        <taxon>Emdodecavirus M12</taxon>
    </lineage>
</organism>
<name>S5MAW3_9CAUD</name>
<accession>S5MAW3</accession>
<keyword evidence="2" id="KW-1185">Reference proteome</keyword>